<keyword evidence="4" id="KW-1185">Reference proteome</keyword>
<keyword evidence="2" id="KW-1133">Transmembrane helix</keyword>
<reference evidence="3 4" key="1">
    <citation type="submission" date="2023-08" db="EMBL/GenBank/DDBJ databases">
        <title>A Necator americanus chromosomal reference genome.</title>
        <authorList>
            <person name="Ilik V."/>
            <person name="Petrzelkova K.J."/>
            <person name="Pardy F."/>
            <person name="Fuh T."/>
            <person name="Niatou-Singa F.S."/>
            <person name="Gouil Q."/>
            <person name="Baker L."/>
            <person name="Ritchie M.E."/>
            <person name="Jex A.R."/>
            <person name="Gazzola D."/>
            <person name="Li H."/>
            <person name="Toshio Fujiwara R."/>
            <person name="Zhan B."/>
            <person name="Aroian R.V."/>
            <person name="Pafco B."/>
            <person name="Schwarz E.M."/>
        </authorList>
    </citation>
    <scope>NUCLEOTIDE SEQUENCE [LARGE SCALE GENOMIC DNA]</scope>
    <source>
        <strain evidence="3 4">Aroian</strain>
        <tissue evidence="3">Whole animal</tissue>
    </source>
</reference>
<sequence length="110" mass="12612">MEKNNNKKGKSKDRKGAKKGDMSGEKYGVKRIITEERELNSQELEKFEDVPNARPAAAHLRNRKLKWKNSATGSEEETTRATALSSPHIIVFLLVIGLLTLYYLNRKLRR</sequence>
<name>A0ABR1C1E3_NECAM</name>
<keyword evidence="2" id="KW-0812">Transmembrane</keyword>
<keyword evidence="2" id="KW-0472">Membrane</keyword>
<protein>
    <submittedName>
        <fullName evidence="3">Uncharacterized protein</fullName>
    </submittedName>
</protein>
<gene>
    <name evidence="3" type="primary">Necator_chrI.g4119</name>
    <name evidence="3" type="ORF">RB195_007990</name>
</gene>
<evidence type="ECO:0000256" key="1">
    <source>
        <dbReference type="SAM" id="MobiDB-lite"/>
    </source>
</evidence>
<dbReference type="EMBL" id="JAVFWL010000001">
    <property type="protein sequence ID" value="KAK6731866.1"/>
    <property type="molecule type" value="Genomic_DNA"/>
</dbReference>
<organism evidence="3 4">
    <name type="scientific">Necator americanus</name>
    <name type="common">Human hookworm</name>
    <dbReference type="NCBI Taxonomy" id="51031"/>
    <lineage>
        <taxon>Eukaryota</taxon>
        <taxon>Metazoa</taxon>
        <taxon>Ecdysozoa</taxon>
        <taxon>Nematoda</taxon>
        <taxon>Chromadorea</taxon>
        <taxon>Rhabditida</taxon>
        <taxon>Rhabditina</taxon>
        <taxon>Rhabditomorpha</taxon>
        <taxon>Strongyloidea</taxon>
        <taxon>Ancylostomatidae</taxon>
        <taxon>Bunostominae</taxon>
        <taxon>Necator</taxon>
    </lineage>
</organism>
<feature type="compositionally biased region" description="Basic and acidic residues" evidence="1">
    <location>
        <begin position="18"/>
        <end position="28"/>
    </location>
</feature>
<evidence type="ECO:0000313" key="4">
    <source>
        <dbReference type="Proteomes" id="UP001303046"/>
    </source>
</evidence>
<accession>A0ABR1C1E3</accession>
<feature type="transmembrane region" description="Helical" evidence="2">
    <location>
        <begin position="84"/>
        <end position="104"/>
    </location>
</feature>
<proteinExistence type="predicted"/>
<feature type="compositionally biased region" description="Basic residues" evidence="1">
    <location>
        <begin position="1"/>
        <end position="17"/>
    </location>
</feature>
<feature type="region of interest" description="Disordered" evidence="1">
    <location>
        <begin position="1"/>
        <end position="28"/>
    </location>
</feature>
<evidence type="ECO:0000256" key="2">
    <source>
        <dbReference type="SAM" id="Phobius"/>
    </source>
</evidence>
<evidence type="ECO:0000313" key="3">
    <source>
        <dbReference type="EMBL" id="KAK6731866.1"/>
    </source>
</evidence>
<dbReference type="Proteomes" id="UP001303046">
    <property type="component" value="Unassembled WGS sequence"/>
</dbReference>
<comment type="caution">
    <text evidence="3">The sequence shown here is derived from an EMBL/GenBank/DDBJ whole genome shotgun (WGS) entry which is preliminary data.</text>
</comment>